<comment type="subcellular location">
    <subcellularLocation>
        <location evidence="2">Cytoplasm</location>
    </subcellularLocation>
    <subcellularLocation>
        <location evidence="1">Plastid</location>
        <location evidence="1">Chloroplast</location>
    </subcellularLocation>
</comment>
<dbReference type="SMART" id="SM00382">
    <property type="entry name" value="AAA"/>
    <property type="match status" value="1"/>
</dbReference>
<reference evidence="10 11" key="1">
    <citation type="journal article" date="2001" name="Nature">
        <title>The highly reduced genome of an enslaved algal nucleus.</title>
        <authorList>
            <person name="Douglas S."/>
            <person name="Zauner S."/>
            <person name="Fraunholz M."/>
            <person name="Beaton M."/>
            <person name="Penny S."/>
            <person name="Deng L."/>
            <person name="Wu X."/>
            <person name="Reith M."/>
            <person name="Cavalier-Smith T."/>
            <person name="Maier U."/>
        </authorList>
    </citation>
    <scope>NUCLEOTIDE SEQUENCE [LARGE SCALE GENOMIC DNA]</scope>
</reference>
<sequence length="391" mass="44285">MIDQAIFLQDFFRKYSVILDLEVILNIFIIIQRFIKNQDNYNKNYLKSLISKIKGEPISTALLEEKLDNNKAIISTPLGSEYYVDVCSFVDYDRLYIGESVQIHHKSLSIIGGFNEISNSLINLGKIEKHSTVTFNDIGGLETQILEIKEAIETPFNKPEIFYNIGIDPPKGVILYGEPGTGKTLLAKAIASKTKANFIKITGSELVQKFLGEGPRLVRDLFKTAHKLSPCIIFMDEIDAIGTIRTDSHSEGEKEVQRTMLELLNQLDGFTTNQNIKIIMATNRIDTLDPALIRPGRIDRKIEFSLPDDRTINKILTVHTKKMNVGKDVNLISFLTSKDYVSGADIKAFCTEAALIALGKRRIHLIQDDFNEAKNYIMKKKKESNFEIIYQ</sequence>
<evidence type="ECO:0000256" key="4">
    <source>
        <dbReference type="ARBA" id="ARBA00022490"/>
    </source>
</evidence>
<dbReference type="EMBL" id="AJ010592">
    <property type="protein sequence ID" value="CAC27047.1"/>
    <property type="molecule type" value="Genomic_DNA"/>
</dbReference>
<dbReference type="PANTHER" id="PTHR23073">
    <property type="entry name" value="26S PROTEASOME REGULATORY SUBUNIT"/>
    <property type="match status" value="1"/>
</dbReference>
<dbReference type="PROSITE" id="PS00674">
    <property type="entry name" value="AAA"/>
    <property type="match status" value="1"/>
</dbReference>
<name>Q9AW24_GUITH</name>
<evidence type="ECO:0000259" key="9">
    <source>
        <dbReference type="SMART" id="SM00382"/>
    </source>
</evidence>
<dbReference type="InterPro" id="IPR027417">
    <property type="entry name" value="P-loop_NTPase"/>
</dbReference>
<dbReference type="Gene3D" id="3.40.50.300">
    <property type="entry name" value="P-loop containing nucleotide triphosphate hydrolases"/>
    <property type="match status" value="1"/>
</dbReference>
<dbReference type="AlphaFoldDB" id="Q9AW24"/>
<dbReference type="InterPro" id="IPR050221">
    <property type="entry name" value="26S_Proteasome_ATPase"/>
</dbReference>
<gene>
    <name evidence="10" type="primary">prsS4</name>
</gene>
<dbReference type="GO" id="GO:0000428">
    <property type="term" value="C:DNA-directed RNA polymerase complex"/>
    <property type="evidence" value="ECO:0007669"/>
    <property type="project" value="UniProtKB-KW"/>
</dbReference>
<evidence type="ECO:0000256" key="8">
    <source>
        <dbReference type="RuleBase" id="RU003651"/>
    </source>
</evidence>
<evidence type="ECO:0000256" key="2">
    <source>
        <dbReference type="ARBA" id="ARBA00004496"/>
    </source>
</evidence>
<dbReference type="GO" id="GO:0005524">
    <property type="term" value="F:ATP binding"/>
    <property type="evidence" value="ECO:0007669"/>
    <property type="project" value="UniProtKB-KW"/>
</dbReference>
<dbReference type="Proteomes" id="UP000242167">
    <property type="component" value="Nucleomorph 2"/>
</dbReference>
<evidence type="ECO:0000313" key="11">
    <source>
        <dbReference type="Proteomes" id="UP000242167"/>
    </source>
</evidence>
<keyword evidence="7 10" id="KW-0647">Proteasome</keyword>
<protein>
    <submittedName>
        <fullName evidence="10">26S proteasome AAA-ATPase subunit</fullName>
    </submittedName>
</protein>
<dbReference type="Pfam" id="PF00004">
    <property type="entry name" value="AAA"/>
    <property type="match status" value="1"/>
</dbReference>
<evidence type="ECO:0000256" key="5">
    <source>
        <dbReference type="ARBA" id="ARBA00022741"/>
    </source>
</evidence>
<organism evidence="10 11">
    <name type="scientific">Guillardia theta</name>
    <name type="common">Cryptophyte</name>
    <name type="synonym">Cryptomonas phi</name>
    <dbReference type="NCBI Taxonomy" id="55529"/>
    <lineage>
        <taxon>Eukaryota</taxon>
        <taxon>Cryptophyceae</taxon>
        <taxon>Pyrenomonadales</taxon>
        <taxon>Geminigeraceae</taxon>
        <taxon>Guillardia</taxon>
    </lineage>
</organism>
<dbReference type="RefSeq" id="XP_001713263.1">
    <property type="nucleotide sequence ID" value="XM_001713211.1"/>
</dbReference>
<dbReference type="Gene3D" id="2.40.50.140">
    <property type="entry name" value="Nucleic acid-binding proteins"/>
    <property type="match status" value="1"/>
</dbReference>
<dbReference type="GO" id="GO:0009507">
    <property type="term" value="C:chloroplast"/>
    <property type="evidence" value="ECO:0007669"/>
    <property type="project" value="UniProtKB-SubCell"/>
</dbReference>
<evidence type="ECO:0000256" key="3">
    <source>
        <dbReference type="ARBA" id="ARBA00006914"/>
    </source>
</evidence>
<dbReference type="InterPro" id="IPR003959">
    <property type="entry name" value="ATPase_AAA_core"/>
</dbReference>
<dbReference type="FunFam" id="3.40.50.300:FF:000033">
    <property type="entry name" value="26S protease regulatory subunit 6B"/>
    <property type="match status" value="1"/>
</dbReference>
<keyword evidence="6 8" id="KW-0067">ATP-binding</keyword>
<dbReference type="GeneID" id="857481"/>
<dbReference type="InterPro" id="IPR003960">
    <property type="entry name" value="ATPase_AAA_CS"/>
</dbReference>
<dbReference type="InterPro" id="IPR012340">
    <property type="entry name" value="NA-bd_OB-fold"/>
</dbReference>
<dbReference type="PIR" id="A99111">
    <property type="entry name" value="A99111"/>
</dbReference>
<evidence type="ECO:0000256" key="7">
    <source>
        <dbReference type="ARBA" id="ARBA00022942"/>
    </source>
</evidence>
<accession>Q9AW24</accession>
<feature type="domain" description="AAA+ ATPase" evidence="9">
    <location>
        <begin position="169"/>
        <end position="308"/>
    </location>
</feature>
<keyword evidence="5 8" id="KW-0547">Nucleotide-binding</keyword>
<comment type="similarity">
    <text evidence="3 8">Belongs to the AAA ATPase family.</text>
</comment>
<evidence type="ECO:0000256" key="1">
    <source>
        <dbReference type="ARBA" id="ARBA00004229"/>
    </source>
</evidence>
<evidence type="ECO:0000313" key="10">
    <source>
        <dbReference type="EMBL" id="CAC27047.1"/>
    </source>
</evidence>
<keyword evidence="4" id="KW-0963">Cytoplasm</keyword>
<dbReference type="GO" id="GO:0000502">
    <property type="term" value="C:proteasome complex"/>
    <property type="evidence" value="ECO:0007669"/>
    <property type="project" value="UniProtKB-KW"/>
</dbReference>
<evidence type="ECO:0000256" key="6">
    <source>
        <dbReference type="ARBA" id="ARBA00022840"/>
    </source>
</evidence>
<proteinExistence type="inferred from homology"/>
<dbReference type="GO" id="GO:0016887">
    <property type="term" value="F:ATP hydrolysis activity"/>
    <property type="evidence" value="ECO:0007669"/>
    <property type="project" value="InterPro"/>
</dbReference>
<dbReference type="Gene3D" id="1.10.8.60">
    <property type="match status" value="1"/>
</dbReference>
<dbReference type="InterPro" id="IPR003593">
    <property type="entry name" value="AAA+_ATPase"/>
</dbReference>
<dbReference type="SUPFAM" id="SSF52540">
    <property type="entry name" value="P-loop containing nucleoside triphosphate hydrolases"/>
    <property type="match status" value="1"/>
</dbReference>